<dbReference type="Proteomes" id="UP000237056">
    <property type="component" value="Unassembled WGS sequence"/>
</dbReference>
<keyword evidence="5" id="KW-0675">Receptor</keyword>
<dbReference type="SUPFAM" id="SSF56935">
    <property type="entry name" value="Porins"/>
    <property type="match status" value="1"/>
</dbReference>
<dbReference type="GO" id="GO:0009279">
    <property type="term" value="C:cell outer membrane"/>
    <property type="evidence" value="ECO:0007669"/>
    <property type="project" value="UniProtKB-SubCell"/>
</dbReference>
<sequence>MCGMAFYSTHAQEIPQKKKDTIKTLDEVSIIKQKKYIKVDSDKTTVAIKDNPMVSTGNSLDAIKKLPGVITSPTGDITLNGKGVSIYFDGAPSSLSGTDLQNYLSSLPANAIEKVELIYNPGASYDANASGSIINIITNAKRKAGVNASFNINYNFNRYQKPSPQVLLNGKTGKLSWQTMTGYNYIDSENRTTTQQNFTAFNPIKKLNQENFGVNTYRNFYFRGGTNYRFNDRSNLLFNYNVNAANERNVFENTSVGENVDYKSIGTTKNKNYNHELSLQYKLKLDTIGTSFDMTAYTNFFDQTPKTISTAKDFNSANAYFNNSDSDFSLKNHYLKYDFVFPFEKWKFSLSTGGKFNVLNVTHNGNYYINTTTPNLITFDYKENNLAFYAEARKKIKKLNITAGLRFENYHVERITNTLTDKVTFTNRNIFPNVSTNYEFNEQMNLSASYSKKINQPGYNTLNPNNSSNFDQYNSSQGNPLLNPTFDDNYEIKLSAFQFVQLGANYVVSKDSNLFLFSADANATTPISNATFRQFEQFSTFTTFLNFPIPLDYFLKPKDEFKKRMNNMDQMNYIYVNINYIKSDIKGYTLPYGNKGLMNYAAQSQFILPWGMKNTMTYFILPAGGNWQIYNIRKHIQQFDISFTKDFMNKKLKMGLHCFDVFNQNQVSALIAGENLDTHFREKRDSRTFRISLTYNFGNNKLQKEETTIETEKVKSGGGMMK</sequence>
<dbReference type="PANTHER" id="PTHR40980:SF3">
    <property type="entry name" value="TONB-DEPENDENT RECEPTOR-LIKE BETA-BARREL DOMAIN-CONTAINING PROTEIN"/>
    <property type="match status" value="1"/>
</dbReference>
<dbReference type="AlphaFoldDB" id="A0A2S4N7U3"/>
<organism evidence="5 6">
    <name type="scientific">Flavobacterium croceum DSM 17960</name>
    <dbReference type="NCBI Taxonomy" id="1121886"/>
    <lineage>
        <taxon>Bacteria</taxon>
        <taxon>Pseudomonadati</taxon>
        <taxon>Bacteroidota</taxon>
        <taxon>Flavobacteriia</taxon>
        <taxon>Flavobacteriales</taxon>
        <taxon>Flavobacteriaceae</taxon>
        <taxon>Flavobacterium</taxon>
    </lineage>
</organism>
<accession>A0A2S4N7U3</accession>
<dbReference type="InterPro" id="IPR041700">
    <property type="entry name" value="OMP_b-brl_3"/>
</dbReference>
<dbReference type="PANTHER" id="PTHR40980">
    <property type="entry name" value="PLUG DOMAIN-CONTAINING PROTEIN"/>
    <property type="match status" value="1"/>
</dbReference>
<evidence type="ECO:0000256" key="1">
    <source>
        <dbReference type="ARBA" id="ARBA00004442"/>
    </source>
</evidence>
<protein>
    <submittedName>
        <fullName evidence="5">TonB-dependent receptor-like protein</fullName>
    </submittedName>
</protein>
<proteinExistence type="predicted"/>
<feature type="domain" description="Outer membrane protein beta-barrel" evidence="4">
    <location>
        <begin position="287"/>
        <end position="695"/>
    </location>
</feature>
<keyword evidence="3" id="KW-0998">Cell outer membrane</keyword>
<name>A0A2S4N7U3_9FLAO</name>
<evidence type="ECO:0000259" key="4">
    <source>
        <dbReference type="Pfam" id="PF14905"/>
    </source>
</evidence>
<dbReference type="Pfam" id="PF14905">
    <property type="entry name" value="OMP_b-brl_3"/>
    <property type="match status" value="1"/>
</dbReference>
<dbReference type="Gene3D" id="2.40.170.20">
    <property type="entry name" value="TonB-dependent receptor, beta-barrel domain"/>
    <property type="match status" value="1"/>
</dbReference>
<evidence type="ECO:0000256" key="3">
    <source>
        <dbReference type="ARBA" id="ARBA00023237"/>
    </source>
</evidence>
<keyword evidence="2" id="KW-0472">Membrane</keyword>
<keyword evidence="6" id="KW-1185">Reference proteome</keyword>
<dbReference type="EMBL" id="PQNY01000010">
    <property type="protein sequence ID" value="POS01433.1"/>
    <property type="molecule type" value="Genomic_DNA"/>
</dbReference>
<dbReference type="InterPro" id="IPR036942">
    <property type="entry name" value="Beta-barrel_TonB_sf"/>
</dbReference>
<comment type="caution">
    <text evidence="5">The sequence shown here is derived from an EMBL/GenBank/DDBJ whole genome shotgun (WGS) entry which is preliminary data.</text>
</comment>
<dbReference type="InterPro" id="IPR037066">
    <property type="entry name" value="Plug_dom_sf"/>
</dbReference>
<evidence type="ECO:0000313" key="5">
    <source>
        <dbReference type="EMBL" id="POS01433.1"/>
    </source>
</evidence>
<reference evidence="5 6" key="1">
    <citation type="submission" date="2018-01" db="EMBL/GenBank/DDBJ databases">
        <title>Genomic Encyclopedia of Type Strains, Phase I: the one thousand microbial genomes (KMG-I) project.</title>
        <authorList>
            <person name="Goeker M."/>
        </authorList>
    </citation>
    <scope>NUCLEOTIDE SEQUENCE [LARGE SCALE GENOMIC DNA]</scope>
    <source>
        <strain evidence="5 6">DSM 17960</strain>
    </source>
</reference>
<dbReference type="Gene3D" id="2.170.130.10">
    <property type="entry name" value="TonB-dependent receptor, plug domain"/>
    <property type="match status" value="1"/>
</dbReference>
<evidence type="ECO:0000256" key="2">
    <source>
        <dbReference type="ARBA" id="ARBA00023136"/>
    </source>
</evidence>
<comment type="subcellular location">
    <subcellularLocation>
        <location evidence="1">Cell outer membrane</location>
    </subcellularLocation>
</comment>
<gene>
    <name evidence="5" type="ORF">Q361_11016</name>
</gene>
<evidence type="ECO:0000313" key="6">
    <source>
        <dbReference type="Proteomes" id="UP000237056"/>
    </source>
</evidence>